<evidence type="ECO:0008006" key="3">
    <source>
        <dbReference type="Google" id="ProtNLM"/>
    </source>
</evidence>
<sequence>MDTKKIECLDWCEYVYRSLKSSVSEWQGGSAFFTGPLPFLMICYFDRLQRSKISNPRQFPLLSVWKKDLIKERMKLEMKRGFGKGHVLDRMEVDRHDNNVSQVAGDPELGGSDVSGSNEMLEFLQKFGTLAKKLAENLSEIHAMLDKANEIFAKEEASDMNTFIQNIWNKYSMRREEKQKDNPSILSQDKHLFDEPAFIKELDDVMKRSWEKFKGKKKTPLEMTPPSFDLKGNVGKREKICPENLPNCIRSPFMVQYDNIFKKVDGHKKRMEEYAFANGLPNEILYDDGQTTIRRDEMSSLAANNHVFNNIVDAWSFILNIENRRRTPGSTNRLFFSTQAYEILCTNYHFSPTVKIQDRYHTLFERLKKEMKHSKVQNFDRVHLLRAFAMFLSTKRSKCDQEVSSFKTRTLKMSWRTNDNNDDCGVFLLKHMETYHGEKDTNWESGIKLNDINQTKKLRVDFCAKILSHKENELHHEITSRSWKWAKENSL</sequence>
<dbReference type="AlphaFoldDB" id="A0A803N7X6"/>
<organism evidence="1 2">
    <name type="scientific">Chenopodium quinoa</name>
    <name type="common">Quinoa</name>
    <dbReference type="NCBI Taxonomy" id="63459"/>
    <lineage>
        <taxon>Eukaryota</taxon>
        <taxon>Viridiplantae</taxon>
        <taxon>Streptophyta</taxon>
        <taxon>Embryophyta</taxon>
        <taxon>Tracheophyta</taxon>
        <taxon>Spermatophyta</taxon>
        <taxon>Magnoliopsida</taxon>
        <taxon>eudicotyledons</taxon>
        <taxon>Gunneridae</taxon>
        <taxon>Pentapetalae</taxon>
        <taxon>Caryophyllales</taxon>
        <taxon>Chenopodiaceae</taxon>
        <taxon>Chenopodioideae</taxon>
        <taxon>Atripliceae</taxon>
        <taxon>Chenopodium</taxon>
    </lineage>
</organism>
<name>A0A803N7X6_CHEQI</name>
<dbReference type="SUPFAM" id="SSF54001">
    <property type="entry name" value="Cysteine proteinases"/>
    <property type="match status" value="1"/>
</dbReference>
<dbReference type="EnsemblPlants" id="AUR62041880-RA">
    <property type="protein sequence ID" value="AUR62041880-RA:cds"/>
    <property type="gene ID" value="AUR62041880"/>
</dbReference>
<dbReference type="InterPro" id="IPR038765">
    <property type="entry name" value="Papain-like_cys_pep_sf"/>
</dbReference>
<dbReference type="PANTHER" id="PTHR34835:SF90">
    <property type="entry name" value="AMINOTRANSFERASE-LIKE PLANT MOBILE DOMAIN-CONTAINING PROTEIN"/>
    <property type="match status" value="1"/>
</dbReference>
<dbReference type="Gramene" id="AUR62041880-RA">
    <property type="protein sequence ID" value="AUR62041880-RA:cds"/>
    <property type="gene ID" value="AUR62041880"/>
</dbReference>
<dbReference type="Proteomes" id="UP000596660">
    <property type="component" value="Unplaced"/>
</dbReference>
<dbReference type="OMA" id="NITANWR"/>
<proteinExistence type="predicted"/>
<evidence type="ECO:0000313" key="2">
    <source>
        <dbReference type="Proteomes" id="UP000596660"/>
    </source>
</evidence>
<protein>
    <recommendedName>
        <fullName evidence="3">Ubiquitin-like protease family profile domain-containing protein</fullName>
    </recommendedName>
</protein>
<dbReference type="Gene3D" id="3.40.395.10">
    <property type="entry name" value="Adenoviral Proteinase, Chain A"/>
    <property type="match status" value="2"/>
</dbReference>
<keyword evidence="2" id="KW-1185">Reference proteome</keyword>
<reference evidence="1" key="2">
    <citation type="submission" date="2021-03" db="UniProtKB">
        <authorList>
            <consortium name="EnsemblPlants"/>
        </authorList>
    </citation>
    <scope>IDENTIFICATION</scope>
</reference>
<reference evidence="1" key="1">
    <citation type="journal article" date="2017" name="Nature">
        <title>The genome of Chenopodium quinoa.</title>
        <authorList>
            <person name="Jarvis D.E."/>
            <person name="Ho Y.S."/>
            <person name="Lightfoot D.J."/>
            <person name="Schmoeckel S.M."/>
            <person name="Li B."/>
            <person name="Borm T.J.A."/>
            <person name="Ohyanagi H."/>
            <person name="Mineta K."/>
            <person name="Michell C.T."/>
            <person name="Saber N."/>
            <person name="Kharbatia N.M."/>
            <person name="Rupper R.R."/>
            <person name="Sharp A.R."/>
            <person name="Dally N."/>
            <person name="Boughton B.A."/>
            <person name="Woo Y.H."/>
            <person name="Gao G."/>
            <person name="Schijlen E.G.W.M."/>
            <person name="Guo X."/>
            <person name="Momin A.A."/>
            <person name="Negrao S."/>
            <person name="Al-Babili S."/>
            <person name="Gehring C."/>
            <person name="Roessner U."/>
            <person name="Jung C."/>
            <person name="Murphy K."/>
            <person name="Arold S.T."/>
            <person name="Gojobori T."/>
            <person name="van der Linden C.G."/>
            <person name="van Loo E.N."/>
            <person name="Jellen E.N."/>
            <person name="Maughan P.J."/>
            <person name="Tester M."/>
        </authorList>
    </citation>
    <scope>NUCLEOTIDE SEQUENCE [LARGE SCALE GENOMIC DNA]</scope>
    <source>
        <strain evidence="1">cv. PI 614886</strain>
    </source>
</reference>
<evidence type="ECO:0000313" key="1">
    <source>
        <dbReference type="EnsemblPlants" id="AUR62041880-RA:cds"/>
    </source>
</evidence>
<accession>A0A803N7X6</accession>
<dbReference type="PANTHER" id="PTHR34835">
    <property type="entry name" value="OS07G0283600 PROTEIN-RELATED"/>
    <property type="match status" value="1"/>
</dbReference>